<dbReference type="GO" id="GO:0005886">
    <property type="term" value="C:plasma membrane"/>
    <property type="evidence" value="ECO:0007669"/>
    <property type="project" value="UniProtKB-SubCell"/>
</dbReference>
<accession>F8L2V3</accession>
<dbReference type="GO" id="GO:0008324">
    <property type="term" value="F:monoatomic cation transmembrane transporter activity"/>
    <property type="evidence" value="ECO:0007669"/>
    <property type="project" value="InterPro"/>
</dbReference>
<geneLocation type="plasmid" evidence="9 10">
    <name>pSn</name>
</geneLocation>
<dbReference type="Gene3D" id="3.30.70.1440">
    <property type="entry name" value="Multidrug efflux transporter AcrB pore domain"/>
    <property type="match status" value="1"/>
</dbReference>
<dbReference type="Gene3D" id="3.30.70.1320">
    <property type="entry name" value="Multidrug efflux transporter AcrB pore domain like"/>
    <property type="match status" value="1"/>
</dbReference>
<evidence type="ECO:0000256" key="7">
    <source>
        <dbReference type="ARBA" id="ARBA00023136"/>
    </source>
</evidence>
<dbReference type="PANTHER" id="PTHR32063:SF19">
    <property type="entry name" value="CATION EFFLUX SYSTEM PROTEIN CUSA"/>
    <property type="match status" value="1"/>
</dbReference>
<dbReference type="Gene3D" id="3.30.2090.10">
    <property type="entry name" value="Multidrug efflux transporter AcrB TolC docking domain, DN and DC subdomains"/>
    <property type="match status" value="2"/>
</dbReference>
<comment type="subcellular location">
    <subcellularLocation>
        <location evidence="1">Cell membrane</location>
        <topology evidence="1">Multi-pass membrane protein</topology>
    </subcellularLocation>
</comment>
<dbReference type="SUPFAM" id="SSF82714">
    <property type="entry name" value="Multidrug efflux transporter AcrB TolC docking domain, DN and DC subdomains"/>
    <property type="match status" value="2"/>
</dbReference>
<feature type="transmembrane region" description="Helical" evidence="8">
    <location>
        <begin position="530"/>
        <end position="547"/>
    </location>
</feature>
<dbReference type="NCBIfam" id="TIGR00914">
    <property type="entry name" value="2A0601"/>
    <property type="match status" value="1"/>
</dbReference>
<evidence type="ECO:0000256" key="8">
    <source>
        <dbReference type="SAM" id="Phobius"/>
    </source>
</evidence>
<reference key="1">
    <citation type="journal article" date="2011" name="Mol. Biol. Evol.">
        <title>Unity in variety -- the pan-genome of the Chlamydiae.</title>
        <authorList>
            <person name="Collingro A."/>
            <person name="Tischler P."/>
            <person name="Weinmaier T."/>
            <person name="Penz T."/>
            <person name="Heinz E."/>
            <person name="Brunham R.C."/>
            <person name="Read T.D."/>
            <person name="Bavoil P.M."/>
            <person name="Sachse K."/>
            <person name="Kahane S."/>
            <person name="Friedman M.G."/>
            <person name="Rattei T."/>
            <person name="Myers G.S.A."/>
            <person name="Horn M."/>
        </authorList>
    </citation>
    <scope>NUCLEOTIDE SEQUENCE</scope>
    <source>
        <strain>Z</strain>
    </source>
</reference>
<dbReference type="GO" id="GO:0042910">
    <property type="term" value="F:xenobiotic transmembrane transporter activity"/>
    <property type="evidence" value="ECO:0007669"/>
    <property type="project" value="TreeGrafter"/>
</dbReference>
<dbReference type="InterPro" id="IPR001036">
    <property type="entry name" value="Acrflvin-R"/>
</dbReference>
<dbReference type="Proteomes" id="UP000000496">
    <property type="component" value="Plasmid pSn"/>
</dbReference>
<feature type="transmembrane region" description="Helical" evidence="8">
    <location>
        <begin position="984"/>
        <end position="1003"/>
    </location>
</feature>
<feature type="transmembrane region" description="Helical" evidence="8">
    <location>
        <begin position="929"/>
        <end position="953"/>
    </location>
</feature>
<keyword evidence="5 8" id="KW-0812">Transmembrane</keyword>
<evidence type="ECO:0000256" key="1">
    <source>
        <dbReference type="ARBA" id="ARBA00004651"/>
    </source>
</evidence>
<feature type="transmembrane region" description="Helical" evidence="8">
    <location>
        <begin position="390"/>
        <end position="410"/>
    </location>
</feature>
<name>F8L2V3_SIMNZ</name>
<dbReference type="HOGENOM" id="CLU_002755_1_2_0"/>
<feature type="transmembrane region" description="Helical" evidence="8">
    <location>
        <begin position="1015"/>
        <end position="1041"/>
    </location>
</feature>
<reference evidence="9 10" key="2">
    <citation type="journal article" date="2011" name="Mol. Biol. Evol.">
        <title>Unity in variety--the pan-genome of the Chlamydiae.</title>
        <authorList>
            <person name="Collingro A."/>
            <person name="Tischler P."/>
            <person name="Weinmaier T."/>
            <person name="Penz T."/>
            <person name="Heinz E."/>
            <person name="Brunham R.C."/>
            <person name="Read T.D."/>
            <person name="Bavoil P.M."/>
            <person name="Sachse K."/>
            <person name="Kahane S."/>
            <person name="Friedman M.G."/>
            <person name="Rattei T."/>
            <person name="Myers G.S."/>
            <person name="Horn M."/>
        </authorList>
    </citation>
    <scope>NUCLEOTIDE SEQUENCE [LARGE SCALE GENOMIC DNA]</scope>
    <source>
        <strain evidence="10">ATCC VR-1471 / Z</strain>
        <plasmid evidence="9 10">pSn</plasmid>
    </source>
</reference>
<evidence type="ECO:0000256" key="5">
    <source>
        <dbReference type="ARBA" id="ARBA00022692"/>
    </source>
</evidence>
<dbReference type="eggNOG" id="COG3696">
    <property type="taxonomic scope" value="Bacteria"/>
</dbReference>
<feature type="transmembrane region" description="Helical" evidence="8">
    <location>
        <begin position="364"/>
        <end position="384"/>
    </location>
</feature>
<dbReference type="AlphaFoldDB" id="F8L2V3"/>
<dbReference type="InterPro" id="IPR004763">
    <property type="entry name" value="CusA-like"/>
</dbReference>
<gene>
    <name evidence="9" type="primary">cusA</name>
    <name evidence="9" type="ordered locus">SNE_B24400</name>
</gene>
<evidence type="ECO:0000256" key="6">
    <source>
        <dbReference type="ARBA" id="ARBA00022989"/>
    </source>
</evidence>
<dbReference type="InterPro" id="IPR027463">
    <property type="entry name" value="AcrB_DN_DC_subdom"/>
</dbReference>
<dbReference type="KEGG" id="sng:SNE_B24400"/>
<keyword evidence="6 8" id="KW-1133">Transmembrane helix</keyword>
<dbReference type="OrthoDB" id="8270at2"/>
<dbReference type="Gene3D" id="3.30.70.1430">
    <property type="entry name" value="Multidrug efflux transporter AcrB pore domain"/>
    <property type="match status" value="2"/>
</dbReference>
<comment type="similarity">
    <text evidence="2">Belongs to the resistance-nodulation-cell division (RND) (TC 2.A.6) family.</text>
</comment>
<sequence length="1051" mass="117104">MIAKIIEWSAKNRFIIYVITVLMLIWAGYAIRNTPMDALPDLSDTQVIIFTEWKGQSPNLIEDQVTYPIVSAFLSAPNVKVVRGFTMFGFSFVYVLFEEGTDIYWARSRTLEYLSPLQGQLPKGVTPTIGPDATGVGWVFEYALIDESGRYNLQQLRSFQDWYLRYWLAAVPGVAEIASVGGYEKEYQVEVDPVKLQSYGLSINHVRKALQDSNLYIGARVIEMAQHEYAVRGSGYITDSKMIEQVVVGTDQMGSPVTIKDLSRVQIGGNIRRGLAELDGKGEVVGGIVVMRYGENPLKVIKDIKTKIKQVQSAFPPGVKLVTTYDRSRLIIDSMKTLFENIGEELILVFLIIYIFLFHFRSSLVSILTLPVAVILAFIPMYYMGLSANIMSLAGIIIAIGDVVDSAVIMTENAHKKLEENKEGKPHLDVVLEAAKELGPSIFASLLIIVIGFIPIFSLQAQEGKLFSPLAYTKTFAVAFGALLGITLVPALMMSFIKGKIRPSLSNPVNKVLGYVYRPALQFCLNHRKTVVCGTLILIVSAIPFYLKLGSEFMPPLDEKDILFMPITTPGISIEAARELVQKQDGILYSFPEVKRVFGKAGRADTSTDPAPLSMIETVILLHPKDKWRKGMTKDKLIQEMNEALNFKGVQNAFTMPIKARLDMLTTGIRTAVGVKVFGDNLETINQIGTHLETILKKVPGTRSVYAERELGGFYIDFIPDRDALARYGLTITEVMGFVQSAIGGEDITETIEGRERYTVNIRYPRGLRDDVSTLKQALVPINKPMARMEDTQELSKFAHVPLGQLGEVKVTMGPSMIKDEMGYFSGWVYVDLETSDIGGFVDIAKQAVASELKLPRGYFLKWTGQYEYLERIQTLLSYMVPLTILLVLLILYMNFKAFIPSLIVMLSVPFAAIGAIFFLSFAGYNTSVAVWVGMIALLGIAAQTISIMLVYLEEGYKRWETDGKIQSAQDIITMTLSQATLRIRPFMMAIGLNIIGLIPIMVSDKVGSDIAKRIALPLWGGLVSLTLLTLFVIPVIFVLWKTYVYKRKKE</sequence>
<keyword evidence="10" id="KW-1185">Reference proteome</keyword>
<feature type="transmembrane region" description="Helical" evidence="8">
    <location>
        <begin position="442"/>
        <end position="461"/>
    </location>
</feature>
<protein>
    <submittedName>
        <fullName evidence="9">Cation efflux system protein CusA</fullName>
    </submittedName>
</protein>
<dbReference type="PANTHER" id="PTHR32063">
    <property type="match status" value="1"/>
</dbReference>
<dbReference type="Gene3D" id="1.20.1640.10">
    <property type="entry name" value="Multidrug efflux transporter AcrB transmembrane domain"/>
    <property type="match status" value="2"/>
</dbReference>
<dbReference type="EMBL" id="FR872581">
    <property type="protein sequence ID" value="CCB87799.1"/>
    <property type="molecule type" value="Genomic_DNA"/>
</dbReference>
<feature type="transmembrane region" description="Helical" evidence="8">
    <location>
        <begin position="476"/>
        <end position="497"/>
    </location>
</feature>
<evidence type="ECO:0000256" key="2">
    <source>
        <dbReference type="ARBA" id="ARBA00010942"/>
    </source>
</evidence>
<keyword evidence="7 8" id="KW-0472">Membrane</keyword>
<evidence type="ECO:0000256" key="3">
    <source>
        <dbReference type="ARBA" id="ARBA00022448"/>
    </source>
</evidence>
<feature type="transmembrane region" description="Helical" evidence="8">
    <location>
        <begin position="876"/>
        <end position="896"/>
    </location>
</feature>
<proteinExistence type="inferred from homology"/>
<evidence type="ECO:0000313" key="9">
    <source>
        <dbReference type="EMBL" id="CCB87799.1"/>
    </source>
</evidence>
<dbReference type="RefSeq" id="WP_013935033.1">
    <property type="nucleotide sequence ID" value="NC_015710.1"/>
</dbReference>
<evidence type="ECO:0000313" key="10">
    <source>
        <dbReference type="Proteomes" id="UP000000496"/>
    </source>
</evidence>
<organism evidence="9 10">
    <name type="scientific">Simkania negevensis (strain ATCC VR-1471 / DSM 27360 / Z)</name>
    <dbReference type="NCBI Taxonomy" id="331113"/>
    <lineage>
        <taxon>Bacteria</taxon>
        <taxon>Pseudomonadati</taxon>
        <taxon>Chlamydiota</taxon>
        <taxon>Chlamydiia</taxon>
        <taxon>Parachlamydiales</taxon>
        <taxon>Simkaniaceae</taxon>
        <taxon>Simkania</taxon>
    </lineage>
</organism>
<evidence type="ECO:0000256" key="4">
    <source>
        <dbReference type="ARBA" id="ARBA00022475"/>
    </source>
</evidence>
<keyword evidence="4" id="KW-1003">Cell membrane</keyword>
<keyword evidence="3" id="KW-0813">Transport</keyword>
<dbReference type="Pfam" id="PF00873">
    <property type="entry name" value="ACR_tran"/>
    <property type="match status" value="1"/>
</dbReference>
<dbReference type="SUPFAM" id="SSF82866">
    <property type="entry name" value="Multidrug efflux transporter AcrB transmembrane domain"/>
    <property type="match status" value="2"/>
</dbReference>
<keyword evidence="9" id="KW-0614">Plasmid</keyword>
<feature type="transmembrane region" description="Helical" evidence="8">
    <location>
        <begin position="14"/>
        <end position="31"/>
    </location>
</feature>
<feature type="transmembrane region" description="Helical" evidence="8">
    <location>
        <begin position="903"/>
        <end position="923"/>
    </location>
</feature>
<dbReference type="SUPFAM" id="SSF82693">
    <property type="entry name" value="Multidrug efflux transporter AcrB pore domain, PN1, PN2, PC1 and PC2 subdomains"/>
    <property type="match status" value="2"/>
</dbReference>
<feature type="transmembrane region" description="Helical" evidence="8">
    <location>
        <begin position="338"/>
        <end position="357"/>
    </location>
</feature>
<dbReference type="PRINTS" id="PR00702">
    <property type="entry name" value="ACRIFLAVINRP"/>
</dbReference>